<evidence type="ECO:0000313" key="1">
    <source>
        <dbReference type="EMBL" id="KIL69726.1"/>
    </source>
</evidence>
<name>A0A0C2XJQ2_AMAMK</name>
<keyword evidence="2" id="KW-1185">Reference proteome</keyword>
<dbReference type="Proteomes" id="UP000054549">
    <property type="component" value="Unassembled WGS sequence"/>
</dbReference>
<dbReference type="HOGENOM" id="CLU_175702_0_0_1"/>
<gene>
    <name evidence="1" type="ORF">M378DRAFT_184128</name>
</gene>
<reference evidence="1 2" key="1">
    <citation type="submission" date="2014-04" db="EMBL/GenBank/DDBJ databases">
        <title>Evolutionary Origins and Diversification of the Mycorrhizal Mutualists.</title>
        <authorList>
            <consortium name="DOE Joint Genome Institute"/>
            <consortium name="Mycorrhizal Genomics Consortium"/>
            <person name="Kohler A."/>
            <person name="Kuo A."/>
            <person name="Nagy L.G."/>
            <person name="Floudas D."/>
            <person name="Copeland A."/>
            <person name="Barry K.W."/>
            <person name="Cichocki N."/>
            <person name="Veneault-Fourrey C."/>
            <person name="LaButti K."/>
            <person name="Lindquist E.A."/>
            <person name="Lipzen A."/>
            <person name="Lundell T."/>
            <person name="Morin E."/>
            <person name="Murat C."/>
            <person name="Riley R."/>
            <person name="Ohm R."/>
            <person name="Sun H."/>
            <person name="Tunlid A."/>
            <person name="Henrissat B."/>
            <person name="Grigoriev I.V."/>
            <person name="Hibbett D.S."/>
            <person name="Martin F."/>
        </authorList>
    </citation>
    <scope>NUCLEOTIDE SEQUENCE [LARGE SCALE GENOMIC DNA]</scope>
    <source>
        <strain evidence="1 2">Koide BX008</strain>
    </source>
</reference>
<evidence type="ECO:0000313" key="2">
    <source>
        <dbReference type="Proteomes" id="UP000054549"/>
    </source>
</evidence>
<proteinExistence type="predicted"/>
<dbReference type="OrthoDB" id="3134980at2759"/>
<dbReference type="InParanoid" id="A0A0C2XJQ2"/>
<dbReference type="EMBL" id="KN818225">
    <property type="protein sequence ID" value="KIL69726.1"/>
    <property type="molecule type" value="Genomic_DNA"/>
</dbReference>
<dbReference type="AlphaFoldDB" id="A0A0C2XJQ2"/>
<protein>
    <submittedName>
        <fullName evidence="1">Uncharacterized protein</fullName>
    </submittedName>
</protein>
<sequence length="89" mass="10095">MCHNIIDGRYHTECGHFFAMDTSRYDCRKSNCLFSREHVHPNNCRSSTCIRLMALPIRNPIRISPTVCAECVSKGRTSGLMNEGDTCKV</sequence>
<accession>A0A0C2XJQ2</accession>
<organism evidence="1 2">
    <name type="scientific">Amanita muscaria (strain Koide BX008)</name>
    <dbReference type="NCBI Taxonomy" id="946122"/>
    <lineage>
        <taxon>Eukaryota</taxon>
        <taxon>Fungi</taxon>
        <taxon>Dikarya</taxon>
        <taxon>Basidiomycota</taxon>
        <taxon>Agaricomycotina</taxon>
        <taxon>Agaricomycetes</taxon>
        <taxon>Agaricomycetidae</taxon>
        <taxon>Agaricales</taxon>
        <taxon>Pluteineae</taxon>
        <taxon>Amanitaceae</taxon>
        <taxon>Amanita</taxon>
    </lineage>
</organism>